<dbReference type="Gene3D" id="1.10.8.60">
    <property type="match status" value="1"/>
</dbReference>
<dbReference type="PROSITE" id="PS00676">
    <property type="entry name" value="SIGMA54_INTERACT_2"/>
    <property type="match status" value="1"/>
</dbReference>
<evidence type="ECO:0000313" key="8">
    <source>
        <dbReference type="Proteomes" id="UP000078596"/>
    </source>
</evidence>
<dbReference type="GO" id="GO:0005524">
    <property type="term" value="F:ATP binding"/>
    <property type="evidence" value="ECO:0007669"/>
    <property type="project" value="UniProtKB-KW"/>
</dbReference>
<dbReference type="PRINTS" id="PR01590">
    <property type="entry name" value="HTHFIS"/>
</dbReference>
<name>A0A191ZKD4_9GAMM</name>
<dbReference type="SMART" id="SM00382">
    <property type="entry name" value="AAA"/>
    <property type="match status" value="1"/>
</dbReference>
<sequence length="469" mass="51774">MDDAIARTGKRASQGKTLERRQLIYLSFRKDDIGEDVARIASSFMWDVTLVHDCDQLQRALKHAPVKVVLADLRDAVSKLGACLVQTTHKYPNVQWVGLVEPQAADSPTYAAFLHSYFFDFCFLPLEPLRLFFSLGHAWTMARVADIHADTVSVDAGTAGINEQGLIGSSPIMKTVRAHLKRYARNDLPVLITGPTGTGKEMAARYLHEHSDRHDRPFIAVNCGALTPSLVQSELFGHEKGAFTGAHQRKIGRVEAADGGTLMLDEIGDLPLETQVSLLRFLQEGVIERVGSDRSIPVNVRIVAATHVDLEQSVAEGRFREDLYFRLNVLRLVMPPLAERGTDVVELAQHFIHRFADELGLEHKVLCPAALAALSAYTWPGNVRELMNRLKRAIVHSDRQAIGPADLEFTTLVSEPLPSLAQARNEAELQALSRALVTTNSNVTEAAEMLGISRVSMHRLINKHGLSAP</sequence>
<dbReference type="PROSITE" id="PS00688">
    <property type="entry name" value="SIGMA54_INTERACT_3"/>
    <property type="match status" value="1"/>
</dbReference>
<dbReference type="Pfam" id="PF20161">
    <property type="entry name" value="VpsR"/>
    <property type="match status" value="1"/>
</dbReference>
<dbReference type="SUPFAM" id="SSF52540">
    <property type="entry name" value="P-loop containing nucleoside triphosphate hydrolases"/>
    <property type="match status" value="1"/>
</dbReference>
<dbReference type="InterPro" id="IPR009057">
    <property type="entry name" value="Homeodomain-like_sf"/>
</dbReference>
<keyword evidence="8" id="KW-1185">Reference proteome</keyword>
<dbReference type="GO" id="GO:0006355">
    <property type="term" value="P:regulation of DNA-templated transcription"/>
    <property type="evidence" value="ECO:0007669"/>
    <property type="project" value="InterPro"/>
</dbReference>
<keyword evidence="3" id="KW-0805">Transcription regulation</keyword>
<dbReference type="InterPro" id="IPR025943">
    <property type="entry name" value="Sigma_54_int_dom_ATP-bd_2"/>
</dbReference>
<dbReference type="Pfam" id="PF02954">
    <property type="entry name" value="HTH_8"/>
    <property type="match status" value="1"/>
</dbReference>
<dbReference type="InterPro" id="IPR027417">
    <property type="entry name" value="P-loop_NTPase"/>
</dbReference>
<dbReference type="FunFam" id="3.40.50.300:FF:000006">
    <property type="entry name" value="DNA-binding transcriptional regulator NtrC"/>
    <property type="match status" value="1"/>
</dbReference>
<evidence type="ECO:0000256" key="3">
    <source>
        <dbReference type="ARBA" id="ARBA00023015"/>
    </source>
</evidence>
<organism evidence="7 8">
    <name type="scientific">Halothiobacillus diazotrophicus</name>
    <dbReference type="NCBI Taxonomy" id="1860122"/>
    <lineage>
        <taxon>Bacteria</taxon>
        <taxon>Pseudomonadati</taxon>
        <taxon>Pseudomonadota</taxon>
        <taxon>Gammaproteobacteria</taxon>
        <taxon>Chromatiales</taxon>
        <taxon>Halothiobacillaceae</taxon>
        <taxon>Halothiobacillus</taxon>
    </lineage>
</organism>
<dbReference type="STRING" id="1860122.A9404_05675"/>
<evidence type="ECO:0000313" key="7">
    <source>
        <dbReference type="EMBL" id="ANJ68308.1"/>
    </source>
</evidence>
<proteinExistence type="predicted"/>
<dbReference type="InterPro" id="IPR003593">
    <property type="entry name" value="AAA+_ATPase"/>
</dbReference>
<feature type="domain" description="Sigma-54 factor interaction" evidence="6">
    <location>
        <begin position="166"/>
        <end position="395"/>
    </location>
</feature>
<dbReference type="AlphaFoldDB" id="A0A191ZKD4"/>
<dbReference type="SUPFAM" id="SSF46689">
    <property type="entry name" value="Homeodomain-like"/>
    <property type="match status" value="1"/>
</dbReference>
<dbReference type="InterPro" id="IPR025944">
    <property type="entry name" value="Sigma_54_int_dom_CS"/>
</dbReference>
<dbReference type="PANTHER" id="PTHR32071:SF120">
    <property type="entry name" value="TRANSCRIPTIONAL REGULATOR-RELATED"/>
    <property type="match status" value="1"/>
</dbReference>
<dbReference type="InterPro" id="IPR002197">
    <property type="entry name" value="HTH_Fis"/>
</dbReference>
<dbReference type="CDD" id="cd00009">
    <property type="entry name" value="AAA"/>
    <property type="match status" value="1"/>
</dbReference>
<dbReference type="PROSITE" id="PS50045">
    <property type="entry name" value="SIGMA54_INTERACT_4"/>
    <property type="match status" value="1"/>
</dbReference>
<keyword evidence="1" id="KW-0547">Nucleotide-binding</keyword>
<evidence type="ECO:0000256" key="5">
    <source>
        <dbReference type="ARBA" id="ARBA00023163"/>
    </source>
</evidence>
<dbReference type="Pfam" id="PF25601">
    <property type="entry name" value="AAA_lid_14"/>
    <property type="match status" value="1"/>
</dbReference>
<evidence type="ECO:0000256" key="1">
    <source>
        <dbReference type="ARBA" id="ARBA00022741"/>
    </source>
</evidence>
<accession>A0A191ZKD4</accession>
<dbReference type="GO" id="GO:0043565">
    <property type="term" value="F:sequence-specific DNA binding"/>
    <property type="evidence" value="ECO:0007669"/>
    <property type="project" value="InterPro"/>
</dbReference>
<protein>
    <recommendedName>
        <fullName evidence="6">Sigma-54 factor interaction domain-containing protein</fullName>
    </recommendedName>
</protein>
<dbReference type="Proteomes" id="UP000078596">
    <property type="component" value="Chromosome"/>
</dbReference>
<dbReference type="EMBL" id="CP016027">
    <property type="protein sequence ID" value="ANJ68308.1"/>
    <property type="molecule type" value="Genomic_DNA"/>
</dbReference>
<dbReference type="InterPro" id="IPR045343">
    <property type="entry name" value="VpsR"/>
</dbReference>
<keyword evidence="2" id="KW-0067">ATP-binding</keyword>
<evidence type="ECO:0000259" key="6">
    <source>
        <dbReference type="PROSITE" id="PS50045"/>
    </source>
</evidence>
<gene>
    <name evidence="7" type="ORF">A9404_05675</name>
</gene>
<reference evidence="7 8" key="1">
    <citation type="submission" date="2016-06" db="EMBL/GenBank/DDBJ databases">
        <title>Insight into the functional genes involving in sulfur oxidation in Pearl River water.</title>
        <authorList>
            <person name="Luo J."/>
            <person name="Tan X."/>
            <person name="Lin W."/>
        </authorList>
    </citation>
    <scope>NUCLEOTIDE SEQUENCE [LARGE SCALE GENOMIC DNA]</scope>
    <source>
        <strain evidence="7 8">LS2</strain>
    </source>
</reference>
<evidence type="ECO:0000256" key="4">
    <source>
        <dbReference type="ARBA" id="ARBA00023125"/>
    </source>
</evidence>
<dbReference type="Gene3D" id="1.10.10.60">
    <property type="entry name" value="Homeodomain-like"/>
    <property type="match status" value="1"/>
</dbReference>
<evidence type="ECO:0000256" key="2">
    <source>
        <dbReference type="ARBA" id="ARBA00022840"/>
    </source>
</evidence>
<dbReference type="PANTHER" id="PTHR32071">
    <property type="entry name" value="TRANSCRIPTIONAL REGULATORY PROTEIN"/>
    <property type="match status" value="1"/>
</dbReference>
<dbReference type="InterPro" id="IPR058031">
    <property type="entry name" value="AAA_lid_NorR"/>
</dbReference>
<keyword evidence="5" id="KW-0804">Transcription</keyword>
<dbReference type="Pfam" id="PF00158">
    <property type="entry name" value="Sigma54_activat"/>
    <property type="match status" value="1"/>
</dbReference>
<dbReference type="InterPro" id="IPR002078">
    <property type="entry name" value="Sigma_54_int"/>
</dbReference>
<dbReference type="KEGG" id="haz:A9404_05675"/>
<keyword evidence="4" id="KW-0238">DNA-binding</keyword>
<dbReference type="Gene3D" id="3.40.50.300">
    <property type="entry name" value="P-loop containing nucleotide triphosphate hydrolases"/>
    <property type="match status" value="1"/>
</dbReference>